<evidence type="ECO:0008006" key="3">
    <source>
        <dbReference type="Google" id="ProtNLM"/>
    </source>
</evidence>
<keyword evidence="2" id="KW-1185">Reference proteome</keyword>
<evidence type="ECO:0000313" key="1">
    <source>
        <dbReference type="EMBL" id="MES1922263.1"/>
    </source>
</evidence>
<organism evidence="1 2">
    <name type="scientific">Bonamia ostreae</name>
    <dbReference type="NCBI Taxonomy" id="126728"/>
    <lineage>
        <taxon>Eukaryota</taxon>
        <taxon>Sar</taxon>
        <taxon>Rhizaria</taxon>
        <taxon>Endomyxa</taxon>
        <taxon>Ascetosporea</taxon>
        <taxon>Haplosporida</taxon>
        <taxon>Bonamia</taxon>
    </lineage>
</organism>
<name>A0ABV2ARE4_9EUKA</name>
<sequence length="232" mass="27887">MFYHEGYSKVKIDCKFGKFCTRKDCFYFHPGEIIDERSLYSSKNIVNLLLSPENLNLENKDLKVQTKFNNFEKYFVLTVENHFSEYLQFIKEIEPKNVKAVCYKDKNHYFLSFQNAELNDSENNFSLLKHGKTFHFILKYCEENKRFTVYSKHSKQIFNSVNKNSRKKVNLRFYGYAGNFSSNLFSICKFYEKNKDETCQKYEKFLMNPEFNFKGNYKSDDFVYDENCNTTQ</sequence>
<protein>
    <recommendedName>
        <fullName evidence="3">C3H1-type domain-containing protein</fullName>
    </recommendedName>
</protein>
<feature type="non-terminal residue" evidence="1">
    <location>
        <position position="232"/>
    </location>
</feature>
<comment type="caution">
    <text evidence="1">The sequence shown here is derived from an EMBL/GenBank/DDBJ whole genome shotgun (WGS) entry which is preliminary data.</text>
</comment>
<dbReference type="Proteomes" id="UP001439008">
    <property type="component" value="Unassembled WGS sequence"/>
</dbReference>
<evidence type="ECO:0000313" key="2">
    <source>
        <dbReference type="Proteomes" id="UP001439008"/>
    </source>
</evidence>
<accession>A0ABV2ARE4</accession>
<proteinExistence type="predicted"/>
<gene>
    <name evidence="1" type="ORF">MHBO_003771</name>
</gene>
<dbReference type="EMBL" id="JBDODL010002486">
    <property type="protein sequence ID" value="MES1922263.1"/>
    <property type="molecule type" value="Genomic_DNA"/>
</dbReference>
<reference evidence="1 2" key="1">
    <citation type="journal article" date="2024" name="BMC Biol.">
        <title>Comparative genomics of Ascetosporea gives new insight into the evolutionary basis for animal parasitism in Rhizaria.</title>
        <authorList>
            <person name="Hiltunen Thoren M."/>
            <person name="Onut-Brannstrom I."/>
            <person name="Alfjorden A."/>
            <person name="Peckova H."/>
            <person name="Swords F."/>
            <person name="Hooper C."/>
            <person name="Holzer A.S."/>
            <person name="Bass D."/>
            <person name="Burki F."/>
        </authorList>
    </citation>
    <scope>NUCLEOTIDE SEQUENCE [LARGE SCALE GENOMIC DNA]</scope>
    <source>
        <strain evidence="1">20-A016</strain>
    </source>
</reference>